<evidence type="ECO:0000313" key="2">
    <source>
        <dbReference type="Proteomes" id="UP000887159"/>
    </source>
</evidence>
<protein>
    <submittedName>
        <fullName evidence="1">Uncharacterized protein</fullName>
    </submittedName>
</protein>
<gene>
    <name evidence="1" type="ORF">TNCV_1813541</name>
</gene>
<organism evidence="1 2">
    <name type="scientific">Trichonephila clavipes</name>
    <name type="common">Golden silk orbweaver</name>
    <name type="synonym">Nephila clavipes</name>
    <dbReference type="NCBI Taxonomy" id="2585209"/>
    <lineage>
        <taxon>Eukaryota</taxon>
        <taxon>Metazoa</taxon>
        <taxon>Ecdysozoa</taxon>
        <taxon>Arthropoda</taxon>
        <taxon>Chelicerata</taxon>
        <taxon>Arachnida</taxon>
        <taxon>Araneae</taxon>
        <taxon>Araneomorphae</taxon>
        <taxon>Entelegynae</taxon>
        <taxon>Araneoidea</taxon>
        <taxon>Nephilidae</taxon>
        <taxon>Trichonephila</taxon>
    </lineage>
</organism>
<dbReference type="Proteomes" id="UP000887159">
    <property type="component" value="Unassembled WGS sequence"/>
</dbReference>
<reference evidence="1" key="1">
    <citation type="submission" date="2020-08" db="EMBL/GenBank/DDBJ databases">
        <title>Multicomponent nature underlies the extraordinary mechanical properties of spider dragline silk.</title>
        <authorList>
            <person name="Kono N."/>
            <person name="Nakamura H."/>
            <person name="Mori M."/>
            <person name="Yoshida Y."/>
            <person name="Ohtoshi R."/>
            <person name="Malay A.D."/>
            <person name="Moran D.A.P."/>
            <person name="Tomita M."/>
            <person name="Numata K."/>
            <person name="Arakawa K."/>
        </authorList>
    </citation>
    <scope>NUCLEOTIDE SEQUENCE</scope>
</reference>
<evidence type="ECO:0000313" key="1">
    <source>
        <dbReference type="EMBL" id="GFY29777.1"/>
    </source>
</evidence>
<accession>A0A8X7BGR9</accession>
<keyword evidence="2" id="KW-1185">Reference proteome</keyword>
<proteinExistence type="predicted"/>
<sequence>MTQGGLQEDGDLRRRQLILHLSHSEWSVALSIMQGTIQFGLVPPQFSGRTSGGGQRPSNCLTLPPTSRENLLLVRYSEYPHATKALYIYKHPCFLRDLNPGRTTQQSVSLTTVSGGQQNICA</sequence>
<name>A0A8X7BGR9_TRICX</name>
<dbReference type="AlphaFoldDB" id="A0A8X7BGR9"/>
<dbReference type="EMBL" id="BMAU01021389">
    <property type="protein sequence ID" value="GFY29777.1"/>
    <property type="molecule type" value="Genomic_DNA"/>
</dbReference>
<comment type="caution">
    <text evidence="1">The sequence shown here is derived from an EMBL/GenBank/DDBJ whole genome shotgun (WGS) entry which is preliminary data.</text>
</comment>